<sequence length="521" mass="58924">MIIQYLKLNNFGRFNNKEISLSNGINIIYGENEAGKTTLHSFIRAMFFGAARSRGRAAANDVYSQYEPWENPGFYEGSMEFLARDRKYRIDRVFQKNVKNMTLTDRNIGSVVLLGDRGLETVIEGLSEESFYNTISVSQEETGIDGIIANLNMSKSADINVKEALESLNESRRKLDKKRQSLGIEELESRLKEYEKLDEKIRLISEKRASANERMNQRVKIIPEIQNGSNNKSNNGTNNGTNNGINNGINSGVFLQKIGVILPIFALIFGYCFVQLHNWYFLTAAVICVLADMLLIYGTIKMSVGNSGKKNNENTNDNITGNKESESNIEILKQIERLDWELDSAITLSNRRDQLMEELAESNLKIEEIDKKIRSITLAIATIQNFSKDIGADFGDSLNELASEYISRFTRGKYDNLRVNSSMKVTISEDGRVINMNNVSFATKEQIHLSVRLAASKLLFPNEIMPIILDESFAHYDDSRLEDTLLSLASMGNQIIIFTCTKREIAILKKEEIKFQLVTLG</sequence>
<dbReference type="Proteomes" id="UP000199701">
    <property type="component" value="Unassembled WGS sequence"/>
</dbReference>
<dbReference type="SUPFAM" id="SSF52540">
    <property type="entry name" value="P-loop containing nucleoside triphosphate hydrolases"/>
    <property type="match status" value="1"/>
</dbReference>
<evidence type="ECO:0000256" key="2">
    <source>
        <dbReference type="SAM" id="Phobius"/>
    </source>
</evidence>
<evidence type="ECO:0000259" key="3">
    <source>
        <dbReference type="Pfam" id="PF13476"/>
    </source>
</evidence>
<dbReference type="InterPro" id="IPR038729">
    <property type="entry name" value="Rad50/SbcC_AAA"/>
</dbReference>
<dbReference type="Pfam" id="PF13476">
    <property type="entry name" value="AAA_23"/>
    <property type="match status" value="1"/>
</dbReference>
<dbReference type="PANTHER" id="PTHR41259:SF1">
    <property type="entry name" value="DOUBLE-STRAND BREAK REPAIR RAD50 ATPASE, PUTATIVE-RELATED"/>
    <property type="match status" value="1"/>
</dbReference>
<evidence type="ECO:0000313" key="5">
    <source>
        <dbReference type="Proteomes" id="UP000199701"/>
    </source>
</evidence>
<dbReference type="RefSeq" id="WP_170841272.1">
    <property type="nucleotide sequence ID" value="NZ_FOJI01000002.1"/>
</dbReference>
<dbReference type="AlphaFoldDB" id="A0A1I0MUI8"/>
<keyword evidence="2" id="KW-1133">Transmembrane helix</keyword>
<gene>
    <name evidence="4" type="ORF">SAMN05421659_102138</name>
</gene>
<keyword evidence="2" id="KW-0812">Transmembrane</keyword>
<keyword evidence="1" id="KW-0175">Coiled coil</keyword>
<keyword evidence="5" id="KW-1185">Reference proteome</keyword>
<keyword evidence="2" id="KW-0472">Membrane</keyword>
<name>A0A1I0MUI8_9FIRM</name>
<dbReference type="PANTHER" id="PTHR41259">
    <property type="entry name" value="DOUBLE-STRAND BREAK REPAIR RAD50 ATPASE, PUTATIVE-RELATED"/>
    <property type="match status" value="1"/>
</dbReference>
<dbReference type="STRING" id="99656.SAMN05421659_102138"/>
<reference evidence="4 5" key="1">
    <citation type="submission" date="2016-10" db="EMBL/GenBank/DDBJ databases">
        <authorList>
            <person name="de Groot N.N."/>
        </authorList>
    </citation>
    <scope>NUCLEOTIDE SEQUENCE [LARGE SCALE GENOMIC DNA]</scope>
    <source>
        <strain evidence="4 5">DSM 9179</strain>
    </source>
</reference>
<evidence type="ECO:0000313" key="4">
    <source>
        <dbReference type="EMBL" id="SEV92034.1"/>
    </source>
</evidence>
<feature type="transmembrane region" description="Helical" evidence="2">
    <location>
        <begin position="279"/>
        <end position="300"/>
    </location>
</feature>
<evidence type="ECO:0000256" key="1">
    <source>
        <dbReference type="SAM" id="Coils"/>
    </source>
</evidence>
<dbReference type="Gene3D" id="3.40.50.300">
    <property type="entry name" value="P-loop containing nucleotide triphosphate hydrolases"/>
    <property type="match status" value="2"/>
</dbReference>
<dbReference type="EMBL" id="FOJI01000002">
    <property type="protein sequence ID" value="SEV92034.1"/>
    <property type="molecule type" value="Genomic_DNA"/>
</dbReference>
<feature type="coiled-coil region" evidence="1">
    <location>
        <begin position="345"/>
        <end position="372"/>
    </location>
</feature>
<feature type="transmembrane region" description="Helical" evidence="2">
    <location>
        <begin position="254"/>
        <end position="273"/>
    </location>
</feature>
<accession>A0A1I0MUI8</accession>
<organism evidence="4 5">
    <name type="scientific">[Clostridium] fimetarium</name>
    <dbReference type="NCBI Taxonomy" id="99656"/>
    <lineage>
        <taxon>Bacteria</taxon>
        <taxon>Bacillati</taxon>
        <taxon>Bacillota</taxon>
        <taxon>Clostridia</taxon>
        <taxon>Lachnospirales</taxon>
        <taxon>Lachnospiraceae</taxon>
    </lineage>
</organism>
<dbReference type="GO" id="GO:0006302">
    <property type="term" value="P:double-strand break repair"/>
    <property type="evidence" value="ECO:0007669"/>
    <property type="project" value="InterPro"/>
</dbReference>
<proteinExistence type="predicted"/>
<dbReference type="InterPro" id="IPR027417">
    <property type="entry name" value="P-loop_NTPase"/>
</dbReference>
<dbReference type="GO" id="GO:0016887">
    <property type="term" value="F:ATP hydrolysis activity"/>
    <property type="evidence" value="ECO:0007669"/>
    <property type="project" value="InterPro"/>
</dbReference>
<feature type="coiled-coil region" evidence="1">
    <location>
        <begin position="161"/>
        <end position="214"/>
    </location>
</feature>
<feature type="domain" description="Rad50/SbcC-type AAA" evidence="3">
    <location>
        <begin position="6"/>
        <end position="207"/>
    </location>
</feature>
<protein>
    <submittedName>
        <fullName evidence="4">AAA domain-containing protein</fullName>
    </submittedName>
</protein>